<sequence length="114" mass="13077">MKIIEILQSKLKDVSEDELSLLIAEVEQVVKNYCNIRSIPEELNFTVANMVVDLYNKQNESDGESAPLGSVISIKEGDATVQFGAQRKELSQFSMESILYSYKEQLNIFRKIRW</sequence>
<proteinExistence type="predicted"/>
<dbReference type="AlphaFoldDB" id="A0A419SFI8"/>
<organism evidence="1 2">
    <name type="scientific">Ammoniphilus oxalaticus</name>
    <dbReference type="NCBI Taxonomy" id="66863"/>
    <lineage>
        <taxon>Bacteria</taxon>
        <taxon>Bacillati</taxon>
        <taxon>Bacillota</taxon>
        <taxon>Bacilli</taxon>
        <taxon>Bacillales</taxon>
        <taxon>Paenibacillaceae</taxon>
        <taxon>Aneurinibacillus group</taxon>
        <taxon>Ammoniphilus</taxon>
    </lineage>
</organism>
<keyword evidence="2" id="KW-1185">Reference proteome</keyword>
<gene>
    <name evidence="1" type="ORF">BEP19_09840</name>
</gene>
<comment type="caution">
    <text evidence="1">The sequence shown here is derived from an EMBL/GenBank/DDBJ whole genome shotgun (WGS) entry which is preliminary data.</text>
</comment>
<accession>A0A419SFI8</accession>
<dbReference type="Proteomes" id="UP000284219">
    <property type="component" value="Unassembled WGS sequence"/>
</dbReference>
<protein>
    <recommendedName>
        <fullName evidence="3">DNA-packaging protein</fullName>
    </recommendedName>
</protein>
<evidence type="ECO:0000313" key="1">
    <source>
        <dbReference type="EMBL" id="RKD22553.1"/>
    </source>
</evidence>
<name>A0A419SFI8_9BACL</name>
<dbReference type="EMBL" id="MCHY01000009">
    <property type="protein sequence ID" value="RKD22553.1"/>
    <property type="molecule type" value="Genomic_DNA"/>
</dbReference>
<dbReference type="RefSeq" id="WP_120190024.1">
    <property type="nucleotide sequence ID" value="NZ_MCHY01000009.1"/>
</dbReference>
<evidence type="ECO:0000313" key="2">
    <source>
        <dbReference type="Proteomes" id="UP000284219"/>
    </source>
</evidence>
<dbReference type="OrthoDB" id="2229600at2"/>
<reference evidence="1 2" key="1">
    <citation type="submission" date="2016-08" db="EMBL/GenBank/DDBJ databases">
        <title>Novel Firmicute Genomes.</title>
        <authorList>
            <person name="Poppleton D.I."/>
            <person name="Gribaldo S."/>
        </authorList>
    </citation>
    <scope>NUCLEOTIDE SEQUENCE [LARGE SCALE GENOMIC DNA]</scope>
    <source>
        <strain evidence="1 2">RAOx-1</strain>
    </source>
</reference>
<evidence type="ECO:0008006" key="3">
    <source>
        <dbReference type="Google" id="ProtNLM"/>
    </source>
</evidence>